<gene>
    <name evidence="2" type="ORF">L596_014422</name>
</gene>
<feature type="region of interest" description="Disordered" evidence="1">
    <location>
        <begin position="213"/>
        <end position="248"/>
    </location>
</feature>
<proteinExistence type="predicted"/>
<comment type="caution">
    <text evidence="2">The sequence shown here is derived from an EMBL/GenBank/DDBJ whole genome shotgun (WGS) entry which is preliminary data.</text>
</comment>
<accession>A0A4V6A2X3</accession>
<reference evidence="2 3" key="1">
    <citation type="journal article" date="2015" name="Genome Biol.">
        <title>Comparative genomics of Steinernema reveals deeply conserved gene regulatory networks.</title>
        <authorList>
            <person name="Dillman A.R."/>
            <person name="Macchietto M."/>
            <person name="Porter C.F."/>
            <person name="Rogers A."/>
            <person name="Williams B."/>
            <person name="Antoshechkin I."/>
            <person name="Lee M.M."/>
            <person name="Goodwin Z."/>
            <person name="Lu X."/>
            <person name="Lewis E.E."/>
            <person name="Goodrich-Blair H."/>
            <person name="Stock S.P."/>
            <person name="Adams B.J."/>
            <person name="Sternberg P.W."/>
            <person name="Mortazavi A."/>
        </authorList>
    </citation>
    <scope>NUCLEOTIDE SEQUENCE [LARGE SCALE GENOMIC DNA]</scope>
    <source>
        <strain evidence="2 3">ALL</strain>
    </source>
</reference>
<dbReference type="STRING" id="34508.A0A4V6A2X3"/>
<keyword evidence="3" id="KW-1185">Reference proteome</keyword>
<evidence type="ECO:0000313" key="2">
    <source>
        <dbReference type="EMBL" id="TKR80335.1"/>
    </source>
</evidence>
<dbReference type="OrthoDB" id="10017216at2759"/>
<organism evidence="2 3">
    <name type="scientific">Steinernema carpocapsae</name>
    <name type="common">Entomopathogenic nematode</name>
    <dbReference type="NCBI Taxonomy" id="34508"/>
    <lineage>
        <taxon>Eukaryota</taxon>
        <taxon>Metazoa</taxon>
        <taxon>Ecdysozoa</taxon>
        <taxon>Nematoda</taxon>
        <taxon>Chromadorea</taxon>
        <taxon>Rhabditida</taxon>
        <taxon>Tylenchina</taxon>
        <taxon>Panagrolaimomorpha</taxon>
        <taxon>Strongyloidoidea</taxon>
        <taxon>Steinernematidae</taxon>
        <taxon>Steinernema</taxon>
    </lineage>
</organism>
<evidence type="ECO:0000313" key="3">
    <source>
        <dbReference type="Proteomes" id="UP000298663"/>
    </source>
</evidence>
<dbReference type="PANTHER" id="PTHR15208">
    <property type="entry name" value="RECEPTOR-BINDING CANCER ANTIGEN EXPRESSED ON SISO CELLS CANCER ASSOCIATED SURFACE ANTIGEN RCAS1 ESTROGEN RECEPTOR-BINDING FRAGMENT- ASSOCIATED GENE 9 PROTEIN"/>
    <property type="match status" value="1"/>
</dbReference>
<evidence type="ECO:0008006" key="4">
    <source>
        <dbReference type="Google" id="ProtNLM"/>
    </source>
</evidence>
<dbReference type="InterPro" id="IPR017025">
    <property type="entry name" value="Cancer-assoc_antigen_RCAS1"/>
</dbReference>
<dbReference type="Proteomes" id="UP000298663">
    <property type="component" value="Unassembled WGS sequence"/>
</dbReference>
<reference evidence="2 3" key="2">
    <citation type="journal article" date="2019" name="G3 (Bethesda)">
        <title>Hybrid Assembly of the Genome of the Entomopathogenic Nematode Steinernema carpocapsae Identifies the X-Chromosome.</title>
        <authorList>
            <person name="Serra L."/>
            <person name="Macchietto M."/>
            <person name="Macias-Munoz A."/>
            <person name="McGill C.J."/>
            <person name="Rodriguez I.M."/>
            <person name="Rodriguez B."/>
            <person name="Murad R."/>
            <person name="Mortazavi A."/>
        </authorList>
    </citation>
    <scope>NUCLEOTIDE SEQUENCE [LARGE SCALE GENOMIC DNA]</scope>
    <source>
        <strain evidence="2 3">ALL</strain>
    </source>
</reference>
<dbReference type="EMBL" id="AZBU02000004">
    <property type="protein sequence ID" value="TKR80335.1"/>
    <property type="molecule type" value="Genomic_DNA"/>
</dbReference>
<feature type="compositionally biased region" description="Basic and acidic residues" evidence="1">
    <location>
        <begin position="216"/>
        <end position="248"/>
    </location>
</feature>
<sequence length="248" mass="28223">MAFERKQSLKDCGSFQGLIDSGTMPLVTVILRKFLFLIQCVVAGISRAFSLGRKKANIGELPFTVPKSDRAEYQPGHSSMPPQTQSWDDGWQNSGASFEEQAVSSKIEEYRRRKAEELQMREEPQASTEPDFFGDMQPTIKADKTVLFKNNPATAASSSKQPRNLFAFNEDSVRLPQTATAELGEFDFDSHEYGAYSAAEAWDAELDLNEVQATLEDQKKRERDEKHRQRREEHERRMKEKRSAAYAS</sequence>
<dbReference type="PANTHER" id="PTHR15208:SF2">
    <property type="entry name" value="RECEPTOR-BINDING CANCER ANTIGEN EXPRESSED ON SISO CELLS"/>
    <property type="match status" value="1"/>
</dbReference>
<dbReference type="AlphaFoldDB" id="A0A4V6A2X3"/>
<protein>
    <recommendedName>
        <fullName evidence="4">Receptor-binding cancer antigen expressed on SiSo cells</fullName>
    </recommendedName>
</protein>
<dbReference type="GO" id="GO:0030141">
    <property type="term" value="C:secretory granule"/>
    <property type="evidence" value="ECO:0007669"/>
    <property type="project" value="TreeGrafter"/>
</dbReference>
<evidence type="ECO:0000256" key="1">
    <source>
        <dbReference type="SAM" id="MobiDB-lite"/>
    </source>
</evidence>
<name>A0A4V6A2X3_STECR</name>